<accession>A0A091AU99</accession>
<evidence type="ECO:0000313" key="1">
    <source>
        <dbReference type="EMBL" id="KFN42802.1"/>
    </source>
</evidence>
<evidence type="ECO:0000313" key="2">
    <source>
        <dbReference type="Proteomes" id="UP000029385"/>
    </source>
</evidence>
<reference evidence="1 2" key="1">
    <citation type="submission" date="2013-09" db="EMBL/GenBank/DDBJ databases">
        <title>Genome sequencing of Arenimonas oryziterrae.</title>
        <authorList>
            <person name="Chen F."/>
            <person name="Wang G."/>
        </authorList>
    </citation>
    <scope>NUCLEOTIDE SEQUENCE [LARGE SCALE GENOMIC DNA]</scope>
    <source>
        <strain evidence="1 2">YC6267</strain>
    </source>
</reference>
<name>A0A091AU99_9GAMM</name>
<gene>
    <name evidence="1" type="ORF">N789_11775</name>
</gene>
<dbReference type="Proteomes" id="UP000029385">
    <property type="component" value="Unassembled WGS sequence"/>
</dbReference>
<dbReference type="AlphaFoldDB" id="A0A091AU99"/>
<dbReference type="EMBL" id="AVCI01000007">
    <property type="protein sequence ID" value="KFN42802.1"/>
    <property type="molecule type" value="Genomic_DNA"/>
</dbReference>
<keyword evidence="2" id="KW-1185">Reference proteome</keyword>
<sequence>MPPQTYASEIAEGDARIRLDAEPLEIDVAEPIGRKFFPTLLANLFPKPGSEYVFPHSL</sequence>
<protein>
    <submittedName>
        <fullName evidence="1">Uncharacterized protein</fullName>
    </submittedName>
</protein>
<proteinExistence type="predicted"/>
<comment type="caution">
    <text evidence="1">The sequence shown here is derived from an EMBL/GenBank/DDBJ whole genome shotgun (WGS) entry which is preliminary data.</text>
</comment>
<organism evidence="1 2">
    <name type="scientific">Arenimonas oryziterrae DSM 21050 = YC6267</name>
    <dbReference type="NCBI Taxonomy" id="1121015"/>
    <lineage>
        <taxon>Bacteria</taxon>
        <taxon>Pseudomonadati</taxon>
        <taxon>Pseudomonadota</taxon>
        <taxon>Gammaproteobacteria</taxon>
        <taxon>Lysobacterales</taxon>
        <taxon>Lysobacteraceae</taxon>
        <taxon>Arenimonas</taxon>
    </lineage>
</organism>